<dbReference type="InterPro" id="IPR015797">
    <property type="entry name" value="NUDIX_hydrolase-like_dom_sf"/>
</dbReference>
<dbReference type="InterPro" id="IPR002589">
    <property type="entry name" value="Macro_dom"/>
</dbReference>
<dbReference type="SUPFAM" id="SSF52949">
    <property type="entry name" value="Macro domain-like"/>
    <property type="match status" value="1"/>
</dbReference>
<keyword evidence="1 5" id="KW-0378">Hydrolase</keyword>
<dbReference type="PRINTS" id="PR00502">
    <property type="entry name" value="NUDIXFAMILY"/>
</dbReference>
<dbReference type="InterPro" id="IPR000086">
    <property type="entry name" value="NUDIX_hydrolase_dom"/>
</dbReference>
<dbReference type="PROSITE" id="PS51154">
    <property type="entry name" value="MACRO"/>
    <property type="match status" value="1"/>
</dbReference>
<reference evidence="5" key="1">
    <citation type="submission" date="2018-06" db="EMBL/GenBank/DDBJ databases">
        <authorList>
            <person name="Zhirakovskaya E."/>
        </authorList>
    </citation>
    <scope>NUCLEOTIDE SEQUENCE</scope>
</reference>
<dbReference type="PANTHER" id="PTHR11106:SF111">
    <property type="entry name" value="MACRO DOMAIN-CONTAINING PROTEIN"/>
    <property type="match status" value="1"/>
</dbReference>
<feature type="compositionally biased region" description="Basic residues" evidence="2">
    <location>
        <begin position="319"/>
        <end position="330"/>
    </location>
</feature>
<evidence type="ECO:0000256" key="2">
    <source>
        <dbReference type="SAM" id="MobiDB-lite"/>
    </source>
</evidence>
<dbReference type="InterPro" id="IPR020084">
    <property type="entry name" value="NUDIX_hydrolase_CS"/>
</dbReference>
<dbReference type="Gene3D" id="3.90.79.10">
    <property type="entry name" value="Nucleoside Triphosphate Pyrophosphohydrolase"/>
    <property type="match status" value="1"/>
</dbReference>
<feature type="domain" description="Nudix hydrolase" evidence="4">
    <location>
        <begin position="180"/>
        <end position="305"/>
    </location>
</feature>
<dbReference type="PROSITE" id="PS51462">
    <property type="entry name" value="NUDIX"/>
    <property type="match status" value="1"/>
</dbReference>
<name>A0A3B1E250_9ZZZZ</name>
<feature type="domain" description="Macro" evidence="3">
    <location>
        <begin position="1"/>
        <end position="172"/>
    </location>
</feature>
<dbReference type="InterPro" id="IPR020476">
    <property type="entry name" value="Nudix_hydrolase"/>
</dbReference>
<dbReference type="CDD" id="cd18873">
    <property type="entry name" value="NUDIX_NadM_like"/>
    <property type="match status" value="1"/>
</dbReference>
<dbReference type="InterPro" id="IPR043472">
    <property type="entry name" value="Macro_dom-like"/>
</dbReference>
<evidence type="ECO:0000256" key="1">
    <source>
        <dbReference type="ARBA" id="ARBA00022801"/>
    </source>
</evidence>
<dbReference type="Pfam" id="PF00293">
    <property type="entry name" value="NUDIX"/>
    <property type="match status" value="1"/>
</dbReference>
<dbReference type="Gene3D" id="3.40.220.10">
    <property type="entry name" value="Leucine Aminopeptidase, subunit E, domain 1"/>
    <property type="match status" value="1"/>
</dbReference>
<gene>
    <name evidence="5" type="ORF">MNBD_UNCLBAC01-1126</name>
</gene>
<organism evidence="5">
    <name type="scientific">hydrothermal vent metagenome</name>
    <dbReference type="NCBI Taxonomy" id="652676"/>
    <lineage>
        <taxon>unclassified sequences</taxon>
        <taxon>metagenomes</taxon>
        <taxon>ecological metagenomes</taxon>
    </lineage>
</organism>
<dbReference type="AlphaFoldDB" id="A0A3B1E250"/>
<proteinExistence type="predicted"/>
<evidence type="ECO:0000313" key="5">
    <source>
        <dbReference type="EMBL" id="VAX35917.1"/>
    </source>
</evidence>
<feature type="region of interest" description="Disordered" evidence="2">
    <location>
        <begin position="310"/>
        <end position="330"/>
    </location>
</feature>
<accession>A0A3B1E250</accession>
<dbReference type="Pfam" id="PF01661">
    <property type="entry name" value="Macro"/>
    <property type="match status" value="1"/>
</dbReference>
<protein>
    <submittedName>
        <fullName evidence="5">ADP-ribose pyrophosphatase</fullName>
        <ecNumber evidence="5">3.6.1.13</ecNumber>
    </submittedName>
</protein>
<dbReference type="EC" id="3.6.1.13" evidence="5"/>
<dbReference type="PROSITE" id="PS00893">
    <property type="entry name" value="NUDIX_BOX"/>
    <property type="match status" value="1"/>
</dbReference>
<evidence type="ECO:0000259" key="4">
    <source>
        <dbReference type="PROSITE" id="PS51462"/>
    </source>
</evidence>
<evidence type="ECO:0000259" key="3">
    <source>
        <dbReference type="PROSITE" id="PS51154"/>
    </source>
</evidence>
<sequence length="330" mass="36130">MKIKNTELKIIKADLTELDVDAIVNPANNELLMGGGVAEVIRDKGGKKIEREALKKGPIEVGDSVATGAGQLKSNYVIHATTMGMDFKTDEVKIRNATASALQCAEELGVQSVAFPALGCGVGGFSLVGAAKIMTQEVLKCCKGSATIKEIIFCLYDQKAFETFEKTVSGYVRHIQEDLGPEPYVTTDIIIEMPQGIILIERSNPPYGWALPGGFLDPGESLEEAAKREAKEETNMDLVDLLQFHTYSDPNRDPRFHTISTVFVATGKGVPQFGDDAKGLKIVKYKDLLSLEYAFDHGSIIKDYLEKNSSEEKGEKYVRKNTRTRKASSV</sequence>
<dbReference type="SUPFAM" id="SSF55811">
    <property type="entry name" value="Nudix"/>
    <property type="match status" value="1"/>
</dbReference>
<dbReference type="EMBL" id="UOGJ01000075">
    <property type="protein sequence ID" value="VAX35917.1"/>
    <property type="molecule type" value="Genomic_DNA"/>
</dbReference>
<dbReference type="SMART" id="SM00506">
    <property type="entry name" value="A1pp"/>
    <property type="match status" value="1"/>
</dbReference>
<dbReference type="PANTHER" id="PTHR11106">
    <property type="entry name" value="GANGLIOSIDE INDUCED DIFFERENTIATION ASSOCIATED PROTEIN 2-RELATED"/>
    <property type="match status" value="1"/>
</dbReference>
<dbReference type="GO" id="GO:0047631">
    <property type="term" value="F:ADP-ribose diphosphatase activity"/>
    <property type="evidence" value="ECO:0007669"/>
    <property type="project" value="UniProtKB-EC"/>
</dbReference>